<feature type="region of interest" description="Disordered" evidence="5">
    <location>
        <begin position="1"/>
        <end position="38"/>
    </location>
</feature>
<reference evidence="7" key="1">
    <citation type="submission" date="2021-12" db="EMBL/GenBank/DDBJ databases">
        <authorList>
            <person name="King R."/>
        </authorList>
    </citation>
    <scope>NUCLEOTIDE SEQUENCE</scope>
</reference>
<sequence length="516" mass="58359">MEKNTTASKAFHMGNPPIGELRFKPPEPAEPWSGTFDATKPGQQCIQKDYLFKQLSGNEDCLNLNIYTTELPPEHQKPKPVMVFIHGGGFVVGSNSNDIYGPEFLLKEDVVLVCINYRLGVLGFLKLDDPSLGVYGNMAFKDMVLALKWVQDNIKDYNGDPDNVTIFGESAGSVSVHLLTLSPLTKGLFHKAIAQSGSSLNGWAQCQKNVAQQYARFTGCDSKDEKVMLEHFQKLTREEIYSGQHELDKIDKFSNIDRYAGWVVEPPSPNAFLSKPPAEIIASGDYHHVPLMMGYNNCEGMLYEGVVAKKNRHKYWTVPEINVPVALDLEDGSEVKRDLGEKIVKFYLGEGPYSIEKHLLDLYDLMSDNCFSWGIYQAARNHAKHNTTPVYLYRFSYESHLNMYKHLNKITAPGVSHADDLGYLFNTIFRLKIKPGSLEDTAQKTVCRLWANFARHGNPTPNSDDLLNVKWLPVENDVVNFLDIGEELQPLANPEQERFEFWNTIYRTHPTTAKLI</sequence>
<gene>
    <name evidence="7" type="ORF">MELIAE_LOCUS3012</name>
</gene>
<evidence type="ECO:0000259" key="6">
    <source>
        <dbReference type="Pfam" id="PF00135"/>
    </source>
</evidence>
<keyword evidence="8" id="KW-1185">Reference proteome</keyword>
<protein>
    <recommendedName>
        <fullName evidence="6">Carboxylesterase type B domain-containing protein</fullName>
    </recommendedName>
</protein>
<proteinExistence type="inferred from homology"/>
<dbReference type="PANTHER" id="PTHR43142">
    <property type="entry name" value="CARBOXYLIC ESTER HYDROLASE"/>
    <property type="match status" value="1"/>
</dbReference>
<keyword evidence="2" id="KW-0719">Serine esterase</keyword>
<evidence type="ECO:0000256" key="3">
    <source>
        <dbReference type="ARBA" id="ARBA00022801"/>
    </source>
</evidence>
<keyword evidence="3" id="KW-0378">Hydrolase</keyword>
<dbReference type="SUPFAM" id="SSF53474">
    <property type="entry name" value="alpha/beta-Hydrolases"/>
    <property type="match status" value="1"/>
</dbReference>
<keyword evidence="4" id="KW-0325">Glycoprotein</keyword>
<comment type="similarity">
    <text evidence="1">Belongs to the type-B carboxylesterase/lipase family.</text>
</comment>
<organism evidence="7 8">
    <name type="scientific">Brassicogethes aeneus</name>
    <name type="common">Rape pollen beetle</name>
    <name type="synonym">Meligethes aeneus</name>
    <dbReference type="NCBI Taxonomy" id="1431903"/>
    <lineage>
        <taxon>Eukaryota</taxon>
        <taxon>Metazoa</taxon>
        <taxon>Ecdysozoa</taxon>
        <taxon>Arthropoda</taxon>
        <taxon>Hexapoda</taxon>
        <taxon>Insecta</taxon>
        <taxon>Pterygota</taxon>
        <taxon>Neoptera</taxon>
        <taxon>Endopterygota</taxon>
        <taxon>Coleoptera</taxon>
        <taxon>Polyphaga</taxon>
        <taxon>Cucujiformia</taxon>
        <taxon>Nitidulidae</taxon>
        <taxon>Meligethinae</taxon>
        <taxon>Brassicogethes</taxon>
    </lineage>
</organism>
<evidence type="ECO:0000256" key="4">
    <source>
        <dbReference type="ARBA" id="ARBA00023180"/>
    </source>
</evidence>
<dbReference type="InterPro" id="IPR002018">
    <property type="entry name" value="CarbesteraseB"/>
</dbReference>
<dbReference type="InterPro" id="IPR029058">
    <property type="entry name" value="AB_hydrolase_fold"/>
</dbReference>
<dbReference type="OrthoDB" id="19653at2759"/>
<evidence type="ECO:0000256" key="5">
    <source>
        <dbReference type="SAM" id="MobiDB-lite"/>
    </source>
</evidence>
<evidence type="ECO:0000256" key="2">
    <source>
        <dbReference type="ARBA" id="ARBA00022487"/>
    </source>
</evidence>
<dbReference type="PANTHER" id="PTHR43142:SF1">
    <property type="entry name" value="CARBOXYLIC ESTER HYDROLASE"/>
    <property type="match status" value="1"/>
</dbReference>
<name>A0A9P0AY49_BRAAE</name>
<accession>A0A9P0AY49</accession>
<dbReference type="GO" id="GO:0052689">
    <property type="term" value="F:carboxylic ester hydrolase activity"/>
    <property type="evidence" value="ECO:0007669"/>
    <property type="project" value="UniProtKB-KW"/>
</dbReference>
<dbReference type="Gene3D" id="3.40.50.1820">
    <property type="entry name" value="alpha/beta hydrolase"/>
    <property type="match status" value="1"/>
</dbReference>
<evidence type="ECO:0000313" key="8">
    <source>
        <dbReference type="Proteomes" id="UP001154078"/>
    </source>
</evidence>
<dbReference type="Proteomes" id="UP001154078">
    <property type="component" value="Chromosome 2"/>
</dbReference>
<dbReference type="AlphaFoldDB" id="A0A9P0AY49"/>
<evidence type="ECO:0000313" key="7">
    <source>
        <dbReference type="EMBL" id="CAH0550112.1"/>
    </source>
</evidence>
<evidence type="ECO:0000256" key="1">
    <source>
        <dbReference type="ARBA" id="ARBA00005964"/>
    </source>
</evidence>
<dbReference type="Pfam" id="PF00135">
    <property type="entry name" value="COesterase"/>
    <property type="match status" value="1"/>
</dbReference>
<dbReference type="EMBL" id="OV121133">
    <property type="protein sequence ID" value="CAH0550112.1"/>
    <property type="molecule type" value="Genomic_DNA"/>
</dbReference>
<feature type="domain" description="Carboxylesterase type B" evidence="6">
    <location>
        <begin position="14"/>
        <end position="502"/>
    </location>
</feature>